<protein>
    <submittedName>
        <fullName evidence="2">Uncharacterized protein</fullName>
    </submittedName>
</protein>
<comment type="caution">
    <text evidence="2">The sequence shown here is derived from an EMBL/GenBank/DDBJ whole genome shotgun (WGS) entry which is preliminary data.</text>
</comment>
<dbReference type="OrthoDB" id="3266461at2759"/>
<feature type="region of interest" description="Disordered" evidence="1">
    <location>
        <begin position="119"/>
        <end position="148"/>
    </location>
</feature>
<keyword evidence="3" id="KW-1185">Reference proteome</keyword>
<name>A0A9P6AE43_9AGAM</name>
<feature type="region of interest" description="Disordered" evidence="1">
    <location>
        <begin position="190"/>
        <end position="210"/>
    </location>
</feature>
<organism evidence="2 3">
    <name type="scientific">Hydnum rufescens UP504</name>
    <dbReference type="NCBI Taxonomy" id="1448309"/>
    <lineage>
        <taxon>Eukaryota</taxon>
        <taxon>Fungi</taxon>
        <taxon>Dikarya</taxon>
        <taxon>Basidiomycota</taxon>
        <taxon>Agaricomycotina</taxon>
        <taxon>Agaricomycetes</taxon>
        <taxon>Cantharellales</taxon>
        <taxon>Hydnaceae</taxon>
        <taxon>Hydnum</taxon>
    </lineage>
</organism>
<evidence type="ECO:0000313" key="2">
    <source>
        <dbReference type="EMBL" id="KAF9504064.1"/>
    </source>
</evidence>
<proteinExistence type="predicted"/>
<feature type="compositionally biased region" description="Polar residues" evidence="1">
    <location>
        <begin position="119"/>
        <end position="136"/>
    </location>
</feature>
<accession>A0A9P6AE43</accession>
<evidence type="ECO:0000313" key="3">
    <source>
        <dbReference type="Proteomes" id="UP000886523"/>
    </source>
</evidence>
<reference evidence="2" key="1">
    <citation type="journal article" date="2020" name="Nat. Commun.">
        <title>Large-scale genome sequencing of mycorrhizal fungi provides insights into the early evolution of symbiotic traits.</title>
        <authorList>
            <person name="Miyauchi S."/>
            <person name="Kiss E."/>
            <person name="Kuo A."/>
            <person name="Drula E."/>
            <person name="Kohler A."/>
            <person name="Sanchez-Garcia M."/>
            <person name="Morin E."/>
            <person name="Andreopoulos B."/>
            <person name="Barry K.W."/>
            <person name="Bonito G."/>
            <person name="Buee M."/>
            <person name="Carver A."/>
            <person name="Chen C."/>
            <person name="Cichocki N."/>
            <person name="Clum A."/>
            <person name="Culley D."/>
            <person name="Crous P.W."/>
            <person name="Fauchery L."/>
            <person name="Girlanda M."/>
            <person name="Hayes R.D."/>
            <person name="Keri Z."/>
            <person name="LaButti K."/>
            <person name="Lipzen A."/>
            <person name="Lombard V."/>
            <person name="Magnuson J."/>
            <person name="Maillard F."/>
            <person name="Murat C."/>
            <person name="Nolan M."/>
            <person name="Ohm R.A."/>
            <person name="Pangilinan J."/>
            <person name="Pereira M.F."/>
            <person name="Perotto S."/>
            <person name="Peter M."/>
            <person name="Pfister S."/>
            <person name="Riley R."/>
            <person name="Sitrit Y."/>
            <person name="Stielow J.B."/>
            <person name="Szollosi G."/>
            <person name="Zifcakova L."/>
            <person name="Stursova M."/>
            <person name="Spatafora J.W."/>
            <person name="Tedersoo L."/>
            <person name="Vaario L.M."/>
            <person name="Yamada A."/>
            <person name="Yan M."/>
            <person name="Wang P."/>
            <person name="Xu J."/>
            <person name="Bruns T."/>
            <person name="Baldrian P."/>
            <person name="Vilgalys R."/>
            <person name="Dunand C."/>
            <person name="Henrissat B."/>
            <person name="Grigoriev I.V."/>
            <person name="Hibbett D."/>
            <person name="Nagy L.G."/>
            <person name="Martin F.M."/>
        </authorList>
    </citation>
    <scope>NUCLEOTIDE SEQUENCE</scope>
    <source>
        <strain evidence="2">UP504</strain>
    </source>
</reference>
<evidence type="ECO:0000256" key="1">
    <source>
        <dbReference type="SAM" id="MobiDB-lite"/>
    </source>
</evidence>
<feature type="compositionally biased region" description="Polar residues" evidence="1">
    <location>
        <begin position="194"/>
        <end position="208"/>
    </location>
</feature>
<dbReference type="Proteomes" id="UP000886523">
    <property type="component" value="Unassembled WGS sequence"/>
</dbReference>
<sequence>MVLTGLTREGAKFVSAIAALVICFCDPPLHQETESQVLGNCLLANRWVHLPPFQKSQFACDLARFTPFQKIQSANIQTADWLVQDAVALLYMATGGSLQFQSSDVSPLRDVHTPASFIGQVSGQSPLDGSDATSQPPLGPDVPEDNRGLCSEADALGDGPLLMEETACFPLLDSLSDSWFAQHSESDEHLLPTSVGNPGTSISATSRSVLPASPDRAKWRKLWSQEAAKQYRQRPEIWERNKARSWRRQGHRVKESVVVVSATSGMQDLWPSQSGLTGSTKVTKSMEDALLQSQLSATLEQLRPVEYNPAMDTEWMEHFVRIIDCFISQTKVKERPHARGRYWSCNIGFNHASGNNSADPPRGPVSNSLCSGPQMPFMTKFHESHQEPVEELLNTKEWQLIESLLTNMMDTYFPAIAKKYRCCDEYWRGCTNGVIKAISSLFFLVSINASLSEHVKTWPHRNRKNVAIGICTIFIFGFFDDTEQAWLVNLEANIVVQLPTGDSVPTV</sequence>
<dbReference type="AlphaFoldDB" id="A0A9P6AE43"/>
<dbReference type="EMBL" id="MU129266">
    <property type="protein sequence ID" value="KAF9504064.1"/>
    <property type="molecule type" value="Genomic_DNA"/>
</dbReference>
<gene>
    <name evidence="2" type="ORF">BS47DRAFT_1369056</name>
</gene>